<organism evidence="1">
    <name type="scientific">Siphoviridae sp. ctLUY1</name>
    <dbReference type="NCBI Taxonomy" id="2827846"/>
    <lineage>
        <taxon>Viruses</taxon>
        <taxon>Duplodnaviria</taxon>
        <taxon>Heunggongvirae</taxon>
        <taxon>Uroviricota</taxon>
        <taxon>Caudoviricetes</taxon>
    </lineage>
</organism>
<sequence length="38" mass="4173">MLAPTRVFRQFAPSPKGDGLEKGGNDHTILFGTGIWEK</sequence>
<accession>A0A8S5STD3</accession>
<reference evidence="1" key="1">
    <citation type="journal article" date="2021" name="Proc. Natl. Acad. Sci. U.S.A.">
        <title>A Catalog of Tens of Thousands of Viruses from Human Metagenomes Reveals Hidden Associations with Chronic Diseases.</title>
        <authorList>
            <person name="Tisza M.J."/>
            <person name="Buck C.B."/>
        </authorList>
    </citation>
    <scope>NUCLEOTIDE SEQUENCE</scope>
    <source>
        <strain evidence="1">CtLUY1</strain>
    </source>
</reference>
<protein>
    <submittedName>
        <fullName evidence="1">Uncharacterized protein</fullName>
    </submittedName>
</protein>
<proteinExistence type="predicted"/>
<dbReference type="EMBL" id="BK032674">
    <property type="protein sequence ID" value="DAF54208.1"/>
    <property type="molecule type" value="Genomic_DNA"/>
</dbReference>
<name>A0A8S5STD3_9CAUD</name>
<evidence type="ECO:0000313" key="1">
    <source>
        <dbReference type="EMBL" id="DAF54208.1"/>
    </source>
</evidence>